<dbReference type="EC" id="2.7.13.3" evidence="3"/>
<sequence>MRTWLRNLPLRRAFSLYILLYLLAGAAVCFALLAALGNTMNGLYAAYATLYFEQPPVDGRVYLSLSDVAAYQVTLEGTMLQIVPLSPHDRVCVGVVRALQTLSIPACLLSSVAACSLSFYKRRLRAPLVLLRDASQRIAQNDLDFHVAYDRTDELGRLCAAFERMRAALEQNERAAWRAAEERRRLDAALAHDLRTPLTVLRGQTDLLRAHLPGGRMPVDKALAALEVMDAHAARLERYVDGMNQLLRLEDIAPQPRSISCGAIAAALRASAQALCGDRIALAFETEDADAPLCVDADIAARALDNLLSNALRFARSTVRIQCGASSGALRLTVWDDGPGFPARLLDGELRPFGNGAQGAHFGLGLYICRVLCERHGGQLTLDNPAQGGARATALLCPVSDGLSSDDQKKS</sequence>
<dbReference type="PANTHER" id="PTHR44936:SF10">
    <property type="entry name" value="SENSOR PROTEIN RSTB"/>
    <property type="match status" value="1"/>
</dbReference>
<dbReference type="CDD" id="cd00075">
    <property type="entry name" value="HATPase"/>
    <property type="match status" value="1"/>
</dbReference>
<evidence type="ECO:0000256" key="10">
    <source>
        <dbReference type="ARBA" id="ARBA00023012"/>
    </source>
</evidence>
<reference evidence="14" key="2">
    <citation type="journal article" date="2021" name="PeerJ">
        <title>Extensive microbial diversity within the chicken gut microbiome revealed by metagenomics and culture.</title>
        <authorList>
            <person name="Gilroy R."/>
            <person name="Ravi A."/>
            <person name="Getino M."/>
            <person name="Pursley I."/>
            <person name="Horton D.L."/>
            <person name="Alikhan N.F."/>
            <person name="Baker D."/>
            <person name="Gharbi K."/>
            <person name="Hall N."/>
            <person name="Watson M."/>
            <person name="Adriaenssens E.M."/>
            <person name="Foster-Nyarko E."/>
            <person name="Jarju S."/>
            <person name="Secka A."/>
            <person name="Antonio M."/>
            <person name="Oren A."/>
            <person name="Chaudhuri R.R."/>
            <person name="La Ragione R."/>
            <person name="Hildebrand F."/>
            <person name="Pallen M.J."/>
        </authorList>
    </citation>
    <scope>NUCLEOTIDE SEQUENCE</scope>
    <source>
        <strain evidence="14">ChiSxjej2B14-6234</strain>
    </source>
</reference>
<dbReference type="SUPFAM" id="SSF47384">
    <property type="entry name" value="Homodimeric domain of signal transducing histidine kinase"/>
    <property type="match status" value="1"/>
</dbReference>
<keyword evidence="10" id="KW-0902">Two-component regulatory system</keyword>
<evidence type="ECO:0000256" key="2">
    <source>
        <dbReference type="ARBA" id="ARBA00004651"/>
    </source>
</evidence>
<keyword evidence="5" id="KW-0597">Phosphoprotein</keyword>
<keyword evidence="6" id="KW-0808">Transferase</keyword>
<dbReference type="CDD" id="cd00082">
    <property type="entry name" value="HisKA"/>
    <property type="match status" value="1"/>
</dbReference>
<dbReference type="GO" id="GO:0005886">
    <property type="term" value="C:plasma membrane"/>
    <property type="evidence" value="ECO:0007669"/>
    <property type="project" value="UniProtKB-SubCell"/>
</dbReference>
<reference evidence="14" key="1">
    <citation type="submission" date="2020-10" db="EMBL/GenBank/DDBJ databases">
        <authorList>
            <person name="Gilroy R."/>
        </authorList>
    </citation>
    <scope>NUCLEOTIDE SEQUENCE</scope>
    <source>
        <strain evidence="14">ChiSxjej2B14-6234</strain>
    </source>
</reference>
<dbReference type="Gene3D" id="6.10.340.10">
    <property type="match status" value="1"/>
</dbReference>
<evidence type="ECO:0000256" key="9">
    <source>
        <dbReference type="ARBA" id="ARBA00022840"/>
    </source>
</evidence>
<evidence type="ECO:0000313" key="15">
    <source>
        <dbReference type="Proteomes" id="UP000886887"/>
    </source>
</evidence>
<dbReference type="Pfam" id="PF00512">
    <property type="entry name" value="HisKA"/>
    <property type="match status" value="1"/>
</dbReference>
<keyword evidence="8 14" id="KW-0418">Kinase</keyword>
<keyword evidence="9" id="KW-0067">ATP-binding</keyword>
<dbReference type="Pfam" id="PF00672">
    <property type="entry name" value="HAMP"/>
    <property type="match status" value="1"/>
</dbReference>
<comment type="caution">
    <text evidence="14">The sequence shown here is derived from an EMBL/GenBank/DDBJ whole genome shotgun (WGS) entry which is preliminary data.</text>
</comment>
<keyword evidence="7" id="KW-0547">Nucleotide-binding</keyword>
<accession>A0A9D1CQ03</accession>
<dbReference type="InterPro" id="IPR003594">
    <property type="entry name" value="HATPase_dom"/>
</dbReference>
<feature type="domain" description="Histidine kinase" evidence="12">
    <location>
        <begin position="189"/>
        <end position="400"/>
    </location>
</feature>
<dbReference type="SMART" id="SM00304">
    <property type="entry name" value="HAMP"/>
    <property type="match status" value="1"/>
</dbReference>
<dbReference type="Proteomes" id="UP000886887">
    <property type="component" value="Unassembled WGS sequence"/>
</dbReference>
<name>A0A9D1CQ03_9FIRM</name>
<evidence type="ECO:0000256" key="8">
    <source>
        <dbReference type="ARBA" id="ARBA00022777"/>
    </source>
</evidence>
<keyword evidence="11" id="KW-1133">Transmembrane helix</keyword>
<dbReference type="CDD" id="cd06225">
    <property type="entry name" value="HAMP"/>
    <property type="match status" value="1"/>
</dbReference>
<keyword evidence="11" id="KW-0472">Membrane</keyword>
<evidence type="ECO:0000256" key="7">
    <source>
        <dbReference type="ARBA" id="ARBA00022741"/>
    </source>
</evidence>
<evidence type="ECO:0000256" key="4">
    <source>
        <dbReference type="ARBA" id="ARBA00022475"/>
    </source>
</evidence>
<evidence type="ECO:0000256" key="11">
    <source>
        <dbReference type="SAM" id="Phobius"/>
    </source>
</evidence>
<keyword evidence="11" id="KW-0812">Transmembrane</keyword>
<dbReference type="Gene3D" id="1.10.287.130">
    <property type="match status" value="1"/>
</dbReference>
<dbReference type="InterPro" id="IPR005467">
    <property type="entry name" value="His_kinase_dom"/>
</dbReference>
<keyword evidence="4" id="KW-1003">Cell membrane</keyword>
<protein>
    <recommendedName>
        <fullName evidence="3">histidine kinase</fullName>
        <ecNumber evidence="3">2.7.13.3</ecNumber>
    </recommendedName>
</protein>
<feature type="transmembrane region" description="Helical" evidence="11">
    <location>
        <begin position="12"/>
        <end position="36"/>
    </location>
</feature>
<dbReference type="InterPro" id="IPR036890">
    <property type="entry name" value="HATPase_C_sf"/>
</dbReference>
<dbReference type="GO" id="GO:0000155">
    <property type="term" value="F:phosphorelay sensor kinase activity"/>
    <property type="evidence" value="ECO:0007669"/>
    <property type="project" value="InterPro"/>
</dbReference>
<feature type="domain" description="HAMP" evidence="13">
    <location>
        <begin position="122"/>
        <end position="174"/>
    </location>
</feature>
<comment type="subcellular location">
    <subcellularLocation>
        <location evidence="2">Cell membrane</location>
        <topology evidence="2">Multi-pass membrane protein</topology>
    </subcellularLocation>
</comment>
<dbReference type="SMART" id="SM00387">
    <property type="entry name" value="HATPase_c"/>
    <property type="match status" value="1"/>
</dbReference>
<organism evidence="14 15">
    <name type="scientific">Candidatus Onthenecus intestinigallinarum</name>
    <dbReference type="NCBI Taxonomy" id="2840875"/>
    <lineage>
        <taxon>Bacteria</taxon>
        <taxon>Bacillati</taxon>
        <taxon>Bacillota</taxon>
        <taxon>Clostridia</taxon>
        <taxon>Eubacteriales</taxon>
        <taxon>Candidatus Onthenecus</taxon>
    </lineage>
</organism>
<dbReference type="PROSITE" id="PS50109">
    <property type="entry name" value="HIS_KIN"/>
    <property type="match status" value="1"/>
</dbReference>
<comment type="catalytic activity">
    <reaction evidence="1">
        <text>ATP + protein L-histidine = ADP + protein N-phospho-L-histidine.</text>
        <dbReference type="EC" id="2.7.13.3"/>
    </reaction>
</comment>
<evidence type="ECO:0000259" key="12">
    <source>
        <dbReference type="PROSITE" id="PS50109"/>
    </source>
</evidence>
<dbReference type="EMBL" id="DVFJ01000008">
    <property type="protein sequence ID" value="HIQ71135.1"/>
    <property type="molecule type" value="Genomic_DNA"/>
</dbReference>
<dbReference type="Pfam" id="PF02518">
    <property type="entry name" value="HATPase_c"/>
    <property type="match status" value="1"/>
</dbReference>
<dbReference type="AlphaFoldDB" id="A0A9D1CQ03"/>
<evidence type="ECO:0000313" key="14">
    <source>
        <dbReference type="EMBL" id="HIQ71135.1"/>
    </source>
</evidence>
<dbReference type="SUPFAM" id="SSF55874">
    <property type="entry name" value="ATPase domain of HSP90 chaperone/DNA topoisomerase II/histidine kinase"/>
    <property type="match status" value="1"/>
</dbReference>
<dbReference type="SUPFAM" id="SSF158472">
    <property type="entry name" value="HAMP domain-like"/>
    <property type="match status" value="1"/>
</dbReference>
<dbReference type="PANTHER" id="PTHR44936">
    <property type="entry name" value="SENSOR PROTEIN CREC"/>
    <property type="match status" value="1"/>
</dbReference>
<evidence type="ECO:0000256" key="6">
    <source>
        <dbReference type="ARBA" id="ARBA00022679"/>
    </source>
</evidence>
<evidence type="ECO:0000256" key="3">
    <source>
        <dbReference type="ARBA" id="ARBA00012438"/>
    </source>
</evidence>
<dbReference type="SMART" id="SM00388">
    <property type="entry name" value="HisKA"/>
    <property type="match status" value="1"/>
</dbReference>
<evidence type="ECO:0000256" key="5">
    <source>
        <dbReference type="ARBA" id="ARBA00022553"/>
    </source>
</evidence>
<dbReference type="PROSITE" id="PS50885">
    <property type="entry name" value="HAMP"/>
    <property type="match status" value="1"/>
</dbReference>
<proteinExistence type="predicted"/>
<evidence type="ECO:0000259" key="13">
    <source>
        <dbReference type="PROSITE" id="PS50885"/>
    </source>
</evidence>
<dbReference type="InterPro" id="IPR050980">
    <property type="entry name" value="2C_sensor_his_kinase"/>
</dbReference>
<dbReference type="InterPro" id="IPR036097">
    <property type="entry name" value="HisK_dim/P_sf"/>
</dbReference>
<dbReference type="InterPro" id="IPR003661">
    <property type="entry name" value="HisK_dim/P_dom"/>
</dbReference>
<evidence type="ECO:0000256" key="1">
    <source>
        <dbReference type="ARBA" id="ARBA00000085"/>
    </source>
</evidence>
<gene>
    <name evidence="14" type="ORF">IAB73_02850</name>
</gene>
<dbReference type="InterPro" id="IPR003660">
    <property type="entry name" value="HAMP_dom"/>
</dbReference>
<dbReference type="Gene3D" id="3.30.565.10">
    <property type="entry name" value="Histidine kinase-like ATPase, C-terminal domain"/>
    <property type="match status" value="1"/>
</dbReference>
<dbReference type="GO" id="GO:0005524">
    <property type="term" value="F:ATP binding"/>
    <property type="evidence" value="ECO:0007669"/>
    <property type="project" value="UniProtKB-KW"/>
</dbReference>